<dbReference type="Proteomes" id="UP000799536">
    <property type="component" value="Unassembled WGS sequence"/>
</dbReference>
<sequence length="265" mass="28684">MHKHQAKFPASPTTSLPPGQGKTTGTGANPSSASQSFSGNLMASQTTVTPPKLPFTATTTPIFTLLPAKLQSSPYSPQKHRTSFWRILHSTLIQSTHTALRMLPLLTLNALPRSAFTIARIQNITDTLPMPLSAHRYSTDLIGIMLSFSGPIFQIVADTDNFLWRKGTGYTKHMNRSKNAGTATSRMALHAYNFGEVMVWTGMAVVCGGILLKEPALAALGLAGWSGKMVVIEICAASPVATAVRLWMECEGESEEMRTEDAHIE</sequence>
<protein>
    <recommendedName>
        <fullName evidence="4">Steroid 5-alpha reductase C-terminal domain-containing protein</fullName>
    </recommendedName>
</protein>
<accession>A0A9P4MU76</accession>
<organism evidence="2 3">
    <name type="scientific">Delitschia confertaspora ATCC 74209</name>
    <dbReference type="NCBI Taxonomy" id="1513339"/>
    <lineage>
        <taxon>Eukaryota</taxon>
        <taxon>Fungi</taxon>
        <taxon>Dikarya</taxon>
        <taxon>Ascomycota</taxon>
        <taxon>Pezizomycotina</taxon>
        <taxon>Dothideomycetes</taxon>
        <taxon>Pleosporomycetidae</taxon>
        <taxon>Pleosporales</taxon>
        <taxon>Delitschiaceae</taxon>
        <taxon>Delitschia</taxon>
    </lineage>
</organism>
<keyword evidence="3" id="KW-1185">Reference proteome</keyword>
<gene>
    <name evidence="2" type="ORF">GQ43DRAFT_270901</name>
</gene>
<dbReference type="OrthoDB" id="201504at2759"/>
<evidence type="ECO:0008006" key="4">
    <source>
        <dbReference type="Google" id="ProtNLM"/>
    </source>
</evidence>
<evidence type="ECO:0000256" key="1">
    <source>
        <dbReference type="SAM" id="MobiDB-lite"/>
    </source>
</evidence>
<dbReference type="AlphaFoldDB" id="A0A9P4MU76"/>
<proteinExistence type="predicted"/>
<name>A0A9P4MU76_9PLEO</name>
<reference evidence="2" key="1">
    <citation type="journal article" date="2020" name="Stud. Mycol.">
        <title>101 Dothideomycetes genomes: a test case for predicting lifestyles and emergence of pathogens.</title>
        <authorList>
            <person name="Haridas S."/>
            <person name="Albert R."/>
            <person name="Binder M."/>
            <person name="Bloem J."/>
            <person name="Labutti K."/>
            <person name="Salamov A."/>
            <person name="Andreopoulos B."/>
            <person name="Baker S."/>
            <person name="Barry K."/>
            <person name="Bills G."/>
            <person name="Bluhm B."/>
            <person name="Cannon C."/>
            <person name="Castanera R."/>
            <person name="Culley D."/>
            <person name="Daum C."/>
            <person name="Ezra D."/>
            <person name="Gonzalez J."/>
            <person name="Henrissat B."/>
            <person name="Kuo A."/>
            <person name="Liang C."/>
            <person name="Lipzen A."/>
            <person name="Lutzoni F."/>
            <person name="Magnuson J."/>
            <person name="Mondo S."/>
            <person name="Nolan M."/>
            <person name="Ohm R."/>
            <person name="Pangilinan J."/>
            <person name="Park H.-J."/>
            <person name="Ramirez L."/>
            <person name="Alfaro M."/>
            <person name="Sun H."/>
            <person name="Tritt A."/>
            <person name="Yoshinaga Y."/>
            <person name="Zwiers L.-H."/>
            <person name="Turgeon B."/>
            <person name="Goodwin S."/>
            <person name="Spatafora J."/>
            <person name="Crous P."/>
            <person name="Grigoriev I."/>
        </authorList>
    </citation>
    <scope>NUCLEOTIDE SEQUENCE</scope>
    <source>
        <strain evidence="2">ATCC 74209</strain>
    </source>
</reference>
<comment type="caution">
    <text evidence="2">The sequence shown here is derived from an EMBL/GenBank/DDBJ whole genome shotgun (WGS) entry which is preliminary data.</text>
</comment>
<evidence type="ECO:0000313" key="2">
    <source>
        <dbReference type="EMBL" id="KAF2203346.1"/>
    </source>
</evidence>
<feature type="region of interest" description="Disordered" evidence="1">
    <location>
        <begin position="1"/>
        <end position="45"/>
    </location>
</feature>
<feature type="compositionally biased region" description="Polar residues" evidence="1">
    <location>
        <begin position="11"/>
        <end position="45"/>
    </location>
</feature>
<evidence type="ECO:0000313" key="3">
    <source>
        <dbReference type="Proteomes" id="UP000799536"/>
    </source>
</evidence>
<dbReference type="EMBL" id="ML993905">
    <property type="protein sequence ID" value="KAF2203346.1"/>
    <property type="molecule type" value="Genomic_DNA"/>
</dbReference>